<dbReference type="OrthoDB" id="4743193at2759"/>
<reference evidence="2" key="1">
    <citation type="submission" date="2021-03" db="EMBL/GenBank/DDBJ databases">
        <title>Evolutionary innovations through gain and loss of genes in the ectomycorrhizal Boletales.</title>
        <authorList>
            <person name="Wu G."/>
            <person name="Miyauchi S."/>
            <person name="Morin E."/>
            <person name="Yang Z.-L."/>
            <person name="Xu J."/>
            <person name="Martin F.M."/>
        </authorList>
    </citation>
    <scope>NUCLEOTIDE SEQUENCE</scope>
    <source>
        <strain evidence="2">BR01</strain>
    </source>
</reference>
<dbReference type="EMBL" id="JAGFBS010000014">
    <property type="protein sequence ID" value="KAG6375638.1"/>
    <property type="molecule type" value="Genomic_DNA"/>
</dbReference>
<dbReference type="Pfam" id="PF20231">
    <property type="entry name" value="DUF6589"/>
    <property type="match status" value="1"/>
</dbReference>
<dbReference type="AlphaFoldDB" id="A0A8I3A8B5"/>
<dbReference type="Proteomes" id="UP000683000">
    <property type="component" value="Unassembled WGS sequence"/>
</dbReference>
<protein>
    <recommendedName>
        <fullName evidence="1">DUF6589 domain-containing protein</fullName>
    </recommendedName>
</protein>
<evidence type="ECO:0000313" key="3">
    <source>
        <dbReference type="Proteomes" id="UP000683000"/>
    </source>
</evidence>
<proteinExistence type="predicted"/>
<sequence>MDVNNSTVAGNIQAIENLLAQGDVVDPDEIEIADSDLPDLTDYVVLFHGDLGTGERITSVQQRWSIEATPWRRFQHVIFVLGLFHLKMAARDALWRVFIHPLSARQDETCFMHDIAQLRPRETGVFASKLGFWRMHQVIGHAGICRRLDCWRVEVHQRSNYKSLDDFASSNPSLNNLQEIANYPAQEYVTNHKLTRTRRQPNTQCDKQHENNLLINKYFLLYEELSYGMNMGNIARVESCIIPWTLIFKATGKHKYASAMTDFLINVHFHYPEGLRKAIRLHWLINPTGKIGGFHAIDWCVELNNLFIKVKNGGQGSNHTVAQIILELPLVEIYQKAHSVIEENFMHAHRTSLHADPDMTKTFESLLNKMLSTCPHFPKIGRHTTHEIPDLINLGYELFDKIPVMLEGHHDETRNASKDIMEEIYIPEAEDIIGEL</sequence>
<evidence type="ECO:0000259" key="1">
    <source>
        <dbReference type="Pfam" id="PF20231"/>
    </source>
</evidence>
<dbReference type="InterPro" id="IPR046496">
    <property type="entry name" value="DUF6589"/>
</dbReference>
<accession>A0A8I3A8B5</accession>
<evidence type="ECO:0000313" key="2">
    <source>
        <dbReference type="EMBL" id="KAG6375638.1"/>
    </source>
</evidence>
<gene>
    <name evidence="2" type="ORF">JVT61DRAFT_3206</name>
</gene>
<feature type="domain" description="DUF6589" evidence="1">
    <location>
        <begin position="1"/>
        <end position="354"/>
    </location>
</feature>
<organism evidence="2 3">
    <name type="scientific">Boletus reticuloceps</name>
    <dbReference type="NCBI Taxonomy" id="495285"/>
    <lineage>
        <taxon>Eukaryota</taxon>
        <taxon>Fungi</taxon>
        <taxon>Dikarya</taxon>
        <taxon>Basidiomycota</taxon>
        <taxon>Agaricomycotina</taxon>
        <taxon>Agaricomycetes</taxon>
        <taxon>Agaricomycetidae</taxon>
        <taxon>Boletales</taxon>
        <taxon>Boletineae</taxon>
        <taxon>Boletaceae</taxon>
        <taxon>Boletoideae</taxon>
        <taxon>Boletus</taxon>
    </lineage>
</organism>
<name>A0A8I3A8B5_9AGAM</name>
<comment type="caution">
    <text evidence="2">The sequence shown here is derived from an EMBL/GenBank/DDBJ whole genome shotgun (WGS) entry which is preliminary data.</text>
</comment>
<keyword evidence="3" id="KW-1185">Reference proteome</keyword>